<evidence type="ECO:0000256" key="5">
    <source>
        <dbReference type="ARBA" id="ARBA00023136"/>
    </source>
</evidence>
<reference evidence="9 10" key="1">
    <citation type="submission" date="2017-06" db="EMBL/GenBank/DDBJ databases">
        <authorList>
            <person name="Kim H.J."/>
            <person name="Triplett B.A."/>
        </authorList>
    </citation>
    <scope>NUCLEOTIDE SEQUENCE [LARGE SCALE GENOMIC DNA]</scope>
    <source>
        <strain evidence="9 10">DSM 19307</strain>
    </source>
</reference>
<keyword evidence="4 6" id="KW-1133">Transmembrane helix</keyword>
<dbReference type="GO" id="GO:0022857">
    <property type="term" value="F:transmembrane transporter activity"/>
    <property type="evidence" value="ECO:0007669"/>
    <property type="project" value="TreeGrafter"/>
</dbReference>
<keyword evidence="5 6" id="KW-0472">Membrane</keyword>
<sequence length="895" mass="102188">MDKQRKTPPSWSTKFLAWFLKEDYYEDVQGDLEEEFNQKAQGIGLLRAKRWYTLQILRLFKPDKVKKIEAQNSIEKETTMFKNYFKIGLRNLWKYKSSTVINVIGLSTGIAAFVLIALFVKDELSYDRHHEHAENIYRVTVKNYTTDGDISRQWAFASAGHAKLLKEDYAEITHSTRFYPWAFPDLEYQEQTFRGEPVIFCDPDAFEIFDFKFLAGSEESAFPDIYSLVLTRASAIKIFGNDWEEKNIIGETVSLSRDDNEAPFKVTAVIEDMPDQQHFHFDYLAPIRFVEMIMGEDAANNVGGNYNWMTFIRTNPEADIPKLTEAANDEFWDKYIGNFDSGSAARDFYDFEFQPLLDIHLKSNLEGEYETNGSIEQVYIFSVVGILLLLVACVNYMNIATSHYSRRMKEVGVRKVIGAFKSSLIKQFLSESLLVVIVSLPLAVLLILWALPYLNEFMEKQLSFNPLVQTDIFMGLILLMVLVGGLAGLYPAVFLSKINLVQALKGEQSMNSSKWNFRSFLVTFQYIVTIGLLFAIGVIESQMNFIQNSDPGFDRDYMVTLRLPRGDYSNETFRSELLKNPQIEKAAFSSRIPTGRLADNWGSRFYKGDSAIATSFRLPVVTVDKYFLDTYGIDILAGENFRDGMETDLVQDTMVTGYYIINLEACKALGFEDPAEIVGQKLGYGPSEGRIIGVMDDFHFESLHSPIVPTLFLTRDRYRRISLKIGAEDIRGTLDYIENIFAQFDPESDPNYRFVDDLFNDQYQKEERLGTMIKVFAVIAILIGCLGLIGMVGFIIETKLKEIGVRKVLGASTQNIWMIISNRFLILIAIAFIIGLPVAYWFMSDWLQGFVYRTNISFMLIAMPVVVATLLTLAAIAYQTLKATRVNPVECLKDE</sequence>
<feature type="transmembrane region" description="Helical" evidence="6">
    <location>
        <begin position="517"/>
        <end position="539"/>
    </location>
</feature>
<feature type="transmembrane region" description="Helical" evidence="6">
    <location>
        <begin position="824"/>
        <end position="843"/>
    </location>
</feature>
<protein>
    <submittedName>
        <fullName evidence="9">Putative ABC transport system permease protein</fullName>
    </submittedName>
</protein>
<dbReference type="InterPro" id="IPR050250">
    <property type="entry name" value="Macrolide_Exporter_MacB"/>
</dbReference>
<evidence type="ECO:0000256" key="2">
    <source>
        <dbReference type="ARBA" id="ARBA00022475"/>
    </source>
</evidence>
<dbReference type="NCBIfam" id="NF038404">
    <property type="entry name" value="perm_prefix_2"/>
    <property type="match status" value="1"/>
</dbReference>
<dbReference type="GO" id="GO:0005886">
    <property type="term" value="C:plasma membrane"/>
    <property type="evidence" value="ECO:0007669"/>
    <property type="project" value="UniProtKB-SubCell"/>
</dbReference>
<comment type="subcellular location">
    <subcellularLocation>
        <location evidence="1">Cell membrane</location>
        <topology evidence="1">Multi-pass membrane protein</topology>
    </subcellularLocation>
</comment>
<proteinExistence type="predicted"/>
<feature type="domain" description="ABC3 transporter permease C-terminal" evidence="7">
    <location>
        <begin position="775"/>
        <end position="888"/>
    </location>
</feature>
<dbReference type="PANTHER" id="PTHR30572:SF18">
    <property type="entry name" value="ABC-TYPE MACROLIDE FAMILY EXPORT SYSTEM PERMEASE COMPONENT 2"/>
    <property type="match status" value="1"/>
</dbReference>
<feature type="transmembrane region" description="Helical" evidence="6">
    <location>
        <begin position="100"/>
        <end position="120"/>
    </location>
</feature>
<keyword evidence="10" id="KW-1185">Reference proteome</keyword>
<keyword evidence="2" id="KW-1003">Cell membrane</keyword>
<evidence type="ECO:0000313" key="9">
    <source>
        <dbReference type="EMBL" id="SNS84433.1"/>
    </source>
</evidence>
<evidence type="ECO:0000256" key="3">
    <source>
        <dbReference type="ARBA" id="ARBA00022692"/>
    </source>
</evidence>
<feature type="domain" description="MacB-like periplasmic core" evidence="8">
    <location>
        <begin position="99"/>
        <end position="327"/>
    </location>
</feature>
<dbReference type="InterPro" id="IPR003838">
    <property type="entry name" value="ABC3_permease_C"/>
</dbReference>
<evidence type="ECO:0000259" key="8">
    <source>
        <dbReference type="Pfam" id="PF12704"/>
    </source>
</evidence>
<dbReference type="InterPro" id="IPR047699">
    <property type="entry name" value="Permease_put_prefix"/>
</dbReference>
<dbReference type="Pfam" id="PF12704">
    <property type="entry name" value="MacB_PCD"/>
    <property type="match status" value="1"/>
</dbReference>
<feature type="domain" description="ABC3 transporter permease C-terminal" evidence="7">
    <location>
        <begin position="383"/>
        <end position="499"/>
    </location>
</feature>
<feature type="transmembrane region" description="Helical" evidence="6">
    <location>
        <begin position="472"/>
        <end position="496"/>
    </location>
</feature>
<name>A0A239HUM1_EKHLU</name>
<dbReference type="AlphaFoldDB" id="A0A239HUM1"/>
<evidence type="ECO:0000259" key="7">
    <source>
        <dbReference type="Pfam" id="PF02687"/>
    </source>
</evidence>
<evidence type="ECO:0000256" key="1">
    <source>
        <dbReference type="ARBA" id="ARBA00004651"/>
    </source>
</evidence>
<dbReference type="Proteomes" id="UP000198393">
    <property type="component" value="Unassembled WGS sequence"/>
</dbReference>
<feature type="transmembrane region" description="Helical" evidence="6">
    <location>
        <begin position="855"/>
        <end position="878"/>
    </location>
</feature>
<organism evidence="9 10">
    <name type="scientific">Ekhidna lutea</name>
    <dbReference type="NCBI Taxonomy" id="447679"/>
    <lineage>
        <taxon>Bacteria</taxon>
        <taxon>Pseudomonadati</taxon>
        <taxon>Bacteroidota</taxon>
        <taxon>Cytophagia</taxon>
        <taxon>Cytophagales</taxon>
        <taxon>Reichenbachiellaceae</taxon>
        <taxon>Ekhidna</taxon>
    </lineage>
</organism>
<dbReference type="OrthoDB" id="5933722at2"/>
<dbReference type="InterPro" id="IPR025857">
    <property type="entry name" value="MacB_PCD"/>
</dbReference>
<gene>
    <name evidence="9" type="ORF">SAMN05421640_1484</name>
</gene>
<dbReference type="EMBL" id="FZPD01000002">
    <property type="protein sequence ID" value="SNS84433.1"/>
    <property type="molecule type" value="Genomic_DNA"/>
</dbReference>
<feature type="transmembrane region" description="Helical" evidence="6">
    <location>
        <begin position="775"/>
        <end position="796"/>
    </location>
</feature>
<feature type="transmembrane region" description="Helical" evidence="6">
    <location>
        <begin position="433"/>
        <end position="452"/>
    </location>
</feature>
<evidence type="ECO:0000256" key="4">
    <source>
        <dbReference type="ARBA" id="ARBA00022989"/>
    </source>
</evidence>
<keyword evidence="3 6" id="KW-0812">Transmembrane</keyword>
<dbReference type="RefSeq" id="WP_089356216.1">
    <property type="nucleotide sequence ID" value="NZ_FZPD01000002.1"/>
</dbReference>
<dbReference type="PANTHER" id="PTHR30572">
    <property type="entry name" value="MEMBRANE COMPONENT OF TRANSPORTER-RELATED"/>
    <property type="match status" value="1"/>
</dbReference>
<accession>A0A239HUM1</accession>
<feature type="transmembrane region" description="Helical" evidence="6">
    <location>
        <begin position="378"/>
        <end position="399"/>
    </location>
</feature>
<evidence type="ECO:0000313" key="10">
    <source>
        <dbReference type="Proteomes" id="UP000198393"/>
    </source>
</evidence>
<evidence type="ECO:0000256" key="6">
    <source>
        <dbReference type="SAM" id="Phobius"/>
    </source>
</evidence>
<dbReference type="Pfam" id="PF02687">
    <property type="entry name" value="FtsX"/>
    <property type="match status" value="2"/>
</dbReference>